<dbReference type="GeneID" id="82187004"/>
<accession>A0A1V0QD57</accession>
<dbReference type="EMBL" id="CP015401">
    <property type="protein sequence ID" value="ARE60485.1"/>
    <property type="molecule type" value="Genomic_DNA"/>
</dbReference>
<sequence>MKTILIYKLIYRLILWSVVIYFFTTTVGQFFALFFAVLLFYFVARFILALVWRLFVGIVFVLIIILLIF</sequence>
<name>A0A1V0QD57_9BACE</name>
<evidence type="ECO:0000313" key="3">
    <source>
        <dbReference type="Proteomes" id="UP000092631"/>
    </source>
</evidence>
<keyword evidence="1" id="KW-1133">Transmembrane helix</keyword>
<gene>
    <name evidence="2" type="ORF">A4V03_20385</name>
</gene>
<organism evidence="2 3">
    <name type="scientific">Bacteroides caecimuris</name>
    <dbReference type="NCBI Taxonomy" id="1796613"/>
    <lineage>
        <taxon>Bacteria</taxon>
        <taxon>Pseudomonadati</taxon>
        <taxon>Bacteroidota</taxon>
        <taxon>Bacteroidia</taxon>
        <taxon>Bacteroidales</taxon>
        <taxon>Bacteroidaceae</taxon>
        <taxon>Bacteroides</taxon>
    </lineage>
</organism>
<proteinExistence type="predicted"/>
<dbReference type="Proteomes" id="UP000092631">
    <property type="component" value="Chromosome"/>
</dbReference>
<keyword evidence="1" id="KW-0812">Transmembrane</keyword>
<dbReference type="RefSeq" id="WP_071807648.1">
    <property type="nucleotide sequence ID" value="NZ_CASOOE010000009.1"/>
</dbReference>
<dbReference type="AlphaFoldDB" id="A0A1V0QD57"/>
<feature type="transmembrane region" description="Helical" evidence="1">
    <location>
        <begin position="12"/>
        <end position="44"/>
    </location>
</feature>
<keyword evidence="3" id="KW-1185">Reference proteome</keyword>
<feature type="transmembrane region" description="Helical" evidence="1">
    <location>
        <begin position="50"/>
        <end position="68"/>
    </location>
</feature>
<evidence type="ECO:0000313" key="2">
    <source>
        <dbReference type="EMBL" id="ARE60485.1"/>
    </source>
</evidence>
<protein>
    <submittedName>
        <fullName evidence="2">Uncharacterized protein</fullName>
    </submittedName>
</protein>
<reference evidence="3" key="1">
    <citation type="submission" date="2016-04" db="EMBL/GenBank/DDBJ databases">
        <title>Complete Genome Sequences of Twelve Strains of a Stable Defined Moderately Diverse Mouse Microbiota 2 (sDMDMm2).</title>
        <authorList>
            <person name="Uchimura Y."/>
            <person name="Wyss M."/>
            <person name="Brugiroux S."/>
            <person name="Limenitakis J.P."/>
            <person name="Stecher B."/>
            <person name="McCoy K.D."/>
            <person name="Macpherson A.J."/>
        </authorList>
    </citation>
    <scope>NUCLEOTIDE SEQUENCE [LARGE SCALE GENOMIC DNA]</scope>
    <source>
        <strain evidence="3">I48</strain>
    </source>
</reference>
<keyword evidence="1" id="KW-0472">Membrane</keyword>
<evidence type="ECO:0000256" key="1">
    <source>
        <dbReference type="SAM" id="Phobius"/>
    </source>
</evidence>
<dbReference type="KEGG" id="bcae:A4V03_20385"/>